<dbReference type="PRINTS" id="PR01374">
    <property type="entry name" value="TONBPROTEIN"/>
</dbReference>
<dbReference type="GO" id="GO:0055085">
    <property type="term" value="P:transmembrane transport"/>
    <property type="evidence" value="ECO:0007669"/>
    <property type="project" value="InterPro"/>
</dbReference>
<accession>A0A369TCL9</accession>
<keyword evidence="8" id="KW-1133">Transmembrane helix</keyword>
<keyword evidence="9" id="KW-0472">Membrane</keyword>
<feature type="compositionally biased region" description="Basic and acidic residues" evidence="11">
    <location>
        <begin position="73"/>
        <end position="83"/>
    </location>
</feature>
<reference evidence="13 14" key="1">
    <citation type="submission" date="2018-07" db="EMBL/GenBank/DDBJ databases">
        <title>Venubactetium sediminum gen. nov., sp. nov., isolated from a marine solar saltern.</title>
        <authorList>
            <person name="Wang S."/>
        </authorList>
    </citation>
    <scope>NUCLEOTIDE SEQUENCE [LARGE SCALE GENOMIC DNA]</scope>
    <source>
        <strain evidence="13 14">WD2A32</strain>
    </source>
</reference>
<evidence type="ECO:0000256" key="5">
    <source>
        <dbReference type="ARBA" id="ARBA00022519"/>
    </source>
</evidence>
<keyword evidence="4 10" id="KW-1003">Cell membrane</keyword>
<evidence type="ECO:0000256" key="9">
    <source>
        <dbReference type="ARBA" id="ARBA00023136"/>
    </source>
</evidence>
<dbReference type="PANTHER" id="PTHR33446">
    <property type="entry name" value="PROTEIN TONB-RELATED"/>
    <property type="match status" value="1"/>
</dbReference>
<feature type="domain" description="TonB C-terminal" evidence="12">
    <location>
        <begin position="260"/>
        <end position="352"/>
    </location>
</feature>
<dbReference type="InterPro" id="IPR003538">
    <property type="entry name" value="TonB"/>
</dbReference>
<keyword evidence="5 10" id="KW-0997">Cell inner membrane</keyword>
<dbReference type="InterPro" id="IPR006260">
    <property type="entry name" value="TonB/TolA_C"/>
</dbReference>
<evidence type="ECO:0000256" key="11">
    <source>
        <dbReference type="SAM" id="MobiDB-lite"/>
    </source>
</evidence>
<dbReference type="GO" id="GO:0031992">
    <property type="term" value="F:energy transducer activity"/>
    <property type="evidence" value="ECO:0007669"/>
    <property type="project" value="InterPro"/>
</dbReference>
<sequence>MTPDERPVPRGQRALPARRGRVAAAAAVSLLLHAGLALAFVQSWGSGREVDVGGKAIAVTLVTGPLGGASGREGTETAEKNDAEEAAASAAPPKAAVKEAAKPEAKEPTGPQPPVRKVAKKDTAPPKVSEAATPPPADPTPEAAPKPELEAPRSVTAEATLPAPPRKPEMPARKTASVQETRPPEPPAEPPRERAKVTKEPASGGHEQPATPHPATRRQLASLNGSAPAVAEGEGNDGEDKAQLAAKGNGETGNGTQGAGRQAAAPAAGNPAPSYPTRARRRGWEGRVVLEVAVAADGTVKAVEVRESSGYAALDRAALDAVRGWRFSPASEDGTSVADKVSVPVRFALRDD</sequence>
<evidence type="ECO:0000256" key="1">
    <source>
        <dbReference type="ARBA" id="ARBA00004383"/>
    </source>
</evidence>
<evidence type="ECO:0000256" key="4">
    <source>
        <dbReference type="ARBA" id="ARBA00022475"/>
    </source>
</evidence>
<evidence type="ECO:0000256" key="10">
    <source>
        <dbReference type="RuleBase" id="RU362123"/>
    </source>
</evidence>
<evidence type="ECO:0000256" key="6">
    <source>
        <dbReference type="ARBA" id="ARBA00022692"/>
    </source>
</evidence>
<dbReference type="GO" id="GO:0098797">
    <property type="term" value="C:plasma membrane protein complex"/>
    <property type="evidence" value="ECO:0007669"/>
    <property type="project" value="TreeGrafter"/>
</dbReference>
<dbReference type="Gene3D" id="3.30.1150.10">
    <property type="match status" value="1"/>
</dbReference>
<protein>
    <recommendedName>
        <fullName evidence="10">Protein TonB</fullName>
    </recommendedName>
</protein>
<evidence type="ECO:0000313" key="14">
    <source>
        <dbReference type="Proteomes" id="UP000253941"/>
    </source>
</evidence>
<organism evidence="13 14">
    <name type="scientific">Ferruginivarius sediminum</name>
    <dbReference type="NCBI Taxonomy" id="2661937"/>
    <lineage>
        <taxon>Bacteria</taxon>
        <taxon>Pseudomonadati</taxon>
        <taxon>Pseudomonadota</taxon>
        <taxon>Alphaproteobacteria</taxon>
        <taxon>Rhodospirillales</taxon>
        <taxon>Rhodospirillaceae</taxon>
        <taxon>Ferruginivarius</taxon>
    </lineage>
</organism>
<evidence type="ECO:0000256" key="7">
    <source>
        <dbReference type="ARBA" id="ARBA00022927"/>
    </source>
</evidence>
<proteinExistence type="inferred from homology"/>
<evidence type="ECO:0000259" key="12">
    <source>
        <dbReference type="PROSITE" id="PS52015"/>
    </source>
</evidence>
<evidence type="ECO:0000256" key="3">
    <source>
        <dbReference type="ARBA" id="ARBA00022448"/>
    </source>
</evidence>
<keyword evidence="6" id="KW-0812">Transmembrane</keyword>
<dbReference type="GO" id="GO:0030288">
    <property type="term" value="C:outer membrane-bounded periplasmic space"/>
    <property type="evidence" value="ECO:0007669"/>
    <property type="project" value="InterPro"/>
</dbReference>
<feature type="compositionally biased region" description="Pro residues" evidence="11">
    <location>
        <begin position="133"/>
        <end position="144"/>
    </location>
</feature>
<comment type="similarity">
    <text evidence="2 10">Belongs to the TonB family.</text>
</comment>
<dbReference type="GO" id="GO:0015891">
    <property type="term" value="P:siderophore transport"/>
    <property type="evidence" value="ECO:0007669"/>
    <property type="project" value="InterPro"/>
</dbReference>
<dbReference type="RefSeq" id="WP_114580979.1">
    <property type="nucleotide sequence ID" value="NZ_QPMH01000003.1"/>
</dbReference>
<dbReference type="PROSITE" id="PS52015">
    <property type="entry name" value="TONB_CTD"/>
    <property type="match status" value="1"/>
</dbReference>
<dbReference type="GO" id="GO:0015031">
    <property type="term" value="P:protein transport"/>
    <property type="evidence" value="ECO:0007669"/>
    <property type="project" value="UniProtKB-UniRule"/>
</dbReference>
<dbReference type="NCBIfam" id="TIGR01352">
    <property type="entry name" value="tonB_Cterm"/>
    <property type="match status" value="1"/>
</dbReference>
<keyword evidence="14" id="KW-1185">Reference proteome</keyword>
<feature type="compositionally biased region" description="Low complexity" evidence="11">
    <location>
        <begin position="86"/>
        <end position="95"/>
    </location>
</feature>
<feature type="region of interest" description="Disordered" evidence="11">
    <location>
        <begin position="64"/>
        <end position="281"/>
    </location>
</feature>
<name>A0A369TCL9_9PROT</name>
<evidence type="ECO:0000313" key="13">
    <source>
        <dbReference type="EMBL" id="RDD63028.1"/>
    </source>
</evidence>
<keyword evidence="10" id="KW-0735">Signal-anchor</keyword>
<dbReference type="Pfam" id="PF03544">
    <property type="entry name" value="TonB_C"/>
    <property type="match status" value="1"/>
</dbReference>
<dbReference type="InterPro" id="IPR051045">
    <property type="entry name" value="TonB-dependent_transducer"/>
</dbReference>
<gene>
    <name evidence="13" type="ORF">DRB17_04440</name>
</gene>
<feature type="compositionally biased region" description="Basic and acidic residues" evidence="11">
    <location>
        <begin position="96"/>
        <end position="107"/>
    </location>
</feature>
<comment type="caution">
    <text evidence="13">The sequence shown here is derived from an EMBL/GenBank/DDBJ whole genome shotgun (WGS) entry which is preliminary data.</text>
</comment>
<dbReference type="SUPFAM" id="SSF74653">
    <property type="entry name" value="TolA/TonB C-terminal domain"/>
    <property type="match status" value="1"/>
</dbReference>
<evidence type="ECO:0000256" key="8">
    <source>
        <dbReference type="ARBA" id="ARBA00022989"/>
    </source>
</evidence>
<dbReference type="EMBL" id="QPMH01000003">
    <property type="protein sequence ID" value="RDD63028.1"/>
    <property type="molecule type" value="Genomic_DNA"/>
</dbReference>
<feature type="compositionally biased region" description="Basic and acidic residues" evidence="11">
    <location>
        <begin position="190"/>
        <end position="199"/>
    </location>
</feature>
<dbReference type="PANTHER" id="PTHR33446:SF2">
    <property type="entry name" value="PROTEIN TONB"/>
    <property type="match status" value="1"/>
</dbReference>
<dbReference type="InterPro" id="IPR037682">
    <property type="entry name" value="TonB_C"/>
</dbReference>
<keyword evidence="3 10" id="KW-0813">Transport</keyword>
<feature type="compositionally biased region" description="Low complexity" evidence="11">
    <location>
        <begin position="259"/>
        <end position="272"/>
    </location>
</feature>
<comment type="subcellular location">
    <subcellularLocation>
        <location evidence="1 10">Cell inner membrane</location>
        <topology evidence="1 10">Single-pass membrane protein</topology>
        <orientation evidence="1 10">Periplasmic side</orientation>
    </subcellularLocation>
</comment>
<dbReference type="Proteomes" id="UP000253941">
    <property type="component" value="Unassembled WGS sequence"/>
</dbReference>
<dbReference type="AlphaFoldDB" id="A0A369TCL9"/>
<keyword evidence="7 10" id="KW-0653">Protein transport</keyword>
<comment type="function">
    <text evidence="10">Interacts with outer membrane receptor proteins that carry out high-affinity binding and energy dependent uptake into the periplasmic space of specific substrates. It could act to transduce energy from the cytoplasmic membrane to specific energy-requiring processes in the outer membrane, resulting in the release into the periplasm of ligands bound by these outer membrane proteins.</text>
</comment>
<evidence type="ECO:0000256" key="2">
    <source>
        <dbReference type="ARBA" id="ARBA00006555"/>
    </source>
</evidence>